<gene>
    <name evidence="1" type="ORF">RHSIM_RhsimUnG0052800</name>
</gene>
<dbReference type="Proteomes" id="UP000626092">
    <property type="component" value="Unassembled WGS sequence"/>
</dbReference>
<accession>A0A834FWL6</accession>
<name>A0A834FWL6_RHOSS</name>
<keyword evidence="2" id="KW-1185">Reference proteome</keyword>
<dbReference type="EMBL" id="WJXA01000142">
    <property type="protein sequence ID" value="KAF7115533.1"/>
    <property type="molecule type" value="Genomic_DNA"/>
</dbReference>
<evidence type="ECO:0000313" key="1">
    <source>
        <dbReference type="EMBL" id="KAF7115533.1"/>
    </source>
</evidence>
<reference evidence="1" key="1">
    <citation type="submission" date="2019-11" db="EMBL/GenBank/DDBJ databases">
        <authorList>
            <person name="Liu Y."/>
            <person name="Hou J."/>
            <person name="Li T.-Q."/>
            <person name="Guan C.-H."/>
            <person name="Wu X."/>
            <person name="Wu H.-Z."/>
            <person name="Ling F."/>
            <person name="Zhang R."/>
            <person name="Shi X.-G."/>
            <person name="Ren J.-P."/>
            <person name="Chen E.-F."/>
            <person name="Sun J.-M."/>
        </authorList>
    </citation>
    <scope>NUCLEOTIDE SEQUENCE</scope>
    <source>
        <strain evidence="1">Adult_tree_wgs_1</strain>
        <tissue evidence="1">Leaves</tissue>
    </source>
</reference>
<organism evidence="1 2">
    <name type="scientific">Rhododendron simsii</name>
    <name type="common">Sims's rhododendron</name>
    <dbReference type="NCBI Taxonomy" id="118357"/>
    <lineage>
        <taxon>Eukaryota</taxon>
        <taxon>Viridiplantae</taxon>
        <taxon>Streptophyta</taxon>
        <taxon>Embryophyta</taxon>
        <taxon>Tracheophyta</taxon>
        <taxon>Spermatophyta</taxon>
        <taxon>Magnoliopsida</taxon>
        <taxon>eudicotyledons</taxon>
        <taxon>Gunneridae</taxon>
        <taxon>Pentapetalae</taxon>
        <taxon>asterids</taxon>
        <taxon>Ericales</taxon>
        <taxon>Ericaceae</taxon>
        <taxon>Ericoideae</taxon>
        <taxon>Rhodoreae</taxon>
        <taxon>Rhododendron</taxon>
    </lineage>
</organism>
<sequence>MRHTRRDVSAIKRGMLWIAARCGREGDVYVPTEADMRESTPEESEVVHKAVTSGSGESSAQRVIFLEPRQLDSDIQNMLLKAIEES</sequence>
<comment type="caution">
    <text evidence="1">The sequence shown here is derived from an EMBL/GenBank/DDBJ whole genome shotgun (WGS) entry which is preliminary data.</text>
</comment>
<dbReference type="OrthoDB" id="10362212at2759"/>
<evidence type="ECO:0000313" key="2">
    <source>
        <dbReference type="Proteomes" id="UP000626092"/>
    </source>
</evidence>
<dbReference type="AlphaFoldDB" id="A0A834FWL6"/>
<proteinExistence type="predicted"/>
<protein>
    <submittedName>
        <fullName evidence="1">Uncharacterized protein</fullName>
    </submittedName>
</protein>